<gene>
    <name evidence="13" type="primary">ITR2</name>
    <name evidence="13" type="ORF">DEBR0S2_09538G</name>
    <name evidence="12" type="ORF">HII12_003582</name>
</gene>
<evidence type="ECO:0000313" key="15">
    <source>
        <dbReference type="Proteomes" id="UP000568158"/>
    </source>
</evidence>
<feature type="transmembrane region" description="Helical" evidence="10">
    <location>
        <begin position="166"/>
        <end position="186"/>
    </location>
</feature>
<evidence type="ECO:0000259" key="11">
    <source>
        <dbReference type="PROSITE" id="PS50850"/>
    </source>
</evidence>
<evidence type="ECO:0000313" key="14">
    <source>
        <dbReference type="Proteomes" id="UP000478008"/>
    </source>
</evidence>
<evidence type="ECO:0000313" key="13">
    <source>
        <dbReference type="EMBL" id="VUG17523.1"/>
    </source>
</evidence>
<keyword evidence="5 10" id="KW-1133">Transmembrane helix</keyword>
<organism evidence="13 14">
    <name type="scientific">Dekkera bruxellensis</name>
    <name type="common">Brettanomyces custersii</name>
    <dbReference type="NCBI Taxonomy" id="5007"/>
    <lineage>
        <taxon>Eukaryota</taxon>
        <taxon>Fungi</taxon>
        <taxon>Dikarya</taxon>
        <taxon>Ascomycota</taxon>
        <taxon>Saccharomycotina</taxon>
        <taxon>Pichiomycetes</taxon>
        <taxon>Pichiales</taxon>
        <taxon>Pichiaceae</taxon>
        <taxon>Brettanomyces</taxon>
    </lineage>
</organism>
<evidence type="ECO:0000256" key="1">
    <source>
        <dbReference type="ARBA" id="ARBA00004141"/>
    </source>
</evidence>
<feature type="transmembrane region" description="Helical" evidence="10">
    <location>
        <begin position="380"/>
        <end position="400"/>
    </location>
</feature>
<evidence type="ECO:0000256" key="7">
    <source>
        <dbReference type="ARBA" id="ARBA00049119"/>
    </source>
</evidence>
<evidence type="ECO:0000256" key="2">
    <source>
        <dbReference type="ARBA" id="ARBA00010992"/>
    </source>
</evidence>
<keyword evidence="14" id="KW-1185">Reference proteome</keyword>
<evidence type="ECO:0000256" key="10">
    <source>
        <dbReference type="SAM" id="Phobius"/>
    </source>
</evidence>
<dbReference type="InterPro" id="IPR003663">
    <property type="entry name" value="Sugar/inositol_transpt"/>
</dbReference>
<dbReference type="InterPro" id="IPR050814">
    <property type="entry name" value="Myo-inositol_Transporter"/>
</dbReference>
<name>A0A7D9GYX5_DEKBR</name>
<dbReference type="InterPro" id="IPR036259">
    <property type="entry name" value="MFS_trans_sf"/>
</dbReference>
<reference evidence="12 15" key="2">
    <citation type="journal article" date="2020" name="Appl. Microbiol. Biotechnol.">
        <title>Targeted gene deletion in Brettanomyces bruxellensis with an expression-free CRISPR-Cas9 system.</title>
        <authorList>
            <person name="Varela C."/>
            <person name="Bartel C."/>
            <person name="Onetto C."/>
            <person name="Borneman A."/>
        </authorList>
    </citation>
    <scope>NUCLEOTIDE SEQUENCE [LARGE SCALE GENOMIC DNA]</scope>
    <source>
        <strain evidence="12 15">AWRI1613</strain>
    </source>
</reference>
<feature type="transmembrane region" description="Helical" evidence="10">
    <location>
        <begin position="412"/>
        <end position="430"/>
    </location>
</feature>
<comment type="subcellular location">
    <subcellularLocation>
        <location evidence="1">Membrane</location>
        <topology evidence="1">Multi-pass membrane protein</topology>
    </subcellularLocation>
</comment>
<dbReference type="GO" id="GO:1904679">
    <property type="term" value="P:myo-inositol import across plasma membrane"/>
    <property type="evidence" value="ECO:0007669"/>
    <property type="project" value="TreeGrafter"/>
</dbReference>
<dbReference type="PRINTS" id="PR00171">
    <property type="entry name" value="SUGRTRNSPORT"/>
</dbReference>
<feature type="transmembrane region" description="Helical" evidence="10">
    <location>
        <begin position="88"/>
        <end position="108"/>
    </location>
</feature>
<dbReference type="InterPro" id="IPR005828">
    <property type="entry name" value="MFS_sugar_transport-like"/>
</dbReference>
<feature type="domain" description="Major facilitator superfamily (MFS) profile" evidence="11">
    <location>
        <begin position="95"/>
        <end position="541"/>
    </location>
</feature>
<evidence type="ECO:0000256" key="5">
    <source>
        <dbReference type="ARBA" id="ARBA00022989"/>
    </source>
</evidence>
<dbReference type="NCBIfam" id="TIGR00879">
    <property type="entry name" value="SP"/>
    <property type="match status" value="1"/>
</dbReference>
<protein>
    <submittedName>
        <fullName evidence="13">DEBR0S2_09538g1_1</fullName>
    </submittedName>
</protein>
<dbReference type="AlphaFoldDB" id="A0A7D9GYX5"/>
<proteinExistence type="inferred from homology"/>
<dbReference type="FunFam" id="1.20.1250.20:FF:000073">
    <property type="entry name" value="MFS myo-inositol transporter, putative"/>
    <property type="match status" value="1"/>
</dbReference>
<dbReference type="GO" id="GO:0005366">
    <property type="term" value="F:myo-inositol:proton symporter activity"/>
    <property type="evidence" value="ECO:0007669"/>
    <property type="project" value="TreeGrafter"/>
</dbReference>
<keyword evidence="3 8" id="KW-0813">Transport</keyword>
<dbReference type="EMBL" id="CABFWN010000002">
    <property type="protein sequence ID" value="VUG17523.1"/>
    <property type="molecule type" value="Genomic_DNA"/>
</dbReference>
<feature type="transmembrane region" description="Helical" evidence="10">
    <location>
        <begin position="485"/>
        <end position="507"/>
    </location>
</feature>
<feature type="transmembrane region" description="Helical" evidence="10">
    <location>
        <begin position="252"/>
        <end position="272"/>
    </location>
</feature>
<keyword evidence="4 10" id="KW-0812">Transmembrane</keyword>
<reference evidence="13 14" key="1">
    <citation type="submission" date="2019-07" db="EMBL/GenBank/DDBJ databases">
        <authorList>
            <person name="Friedrich A."/>
            <person name="Schacherer J."/>
        </authorList>
    </citation>
    <scope>NUCLEOTIDE SEQUENCE [LARGE SCALE GENOMIC DNA]</scope>
</reference>
<feature type="compositionally biased region" description="Acidic residues" evidence="9">
    <location>
        <begin position="73"/>
        <end position="82"/>
    </location>
</feature>
<evidence type="ECO:0000256" key="9">
    <source>
        <dbReference type="SAM" id="MobiDB-lite"/>
    </source>
</evidence>
<feature type="compositionally biased region" description="Basic and acidic residues" evidence="9">
    <location>
        <begin position="9"/>
        <end position="23"/>
    </location>
</feature>
<feature type="transmembrane region" description="Helical" evidence="10">
    <location>
        <begin position="135"/>
        <end position="154"/>
    </location>
</feature>
<dbReference type="Proteomes" id="UP000568158">
    <property type="component" value="Unassembled WGS sequence"/>
</dbReference>
<comment type="similarity">
    <text evidence="2 8">Belongs to the major facilitator superfamily. Sugar transporter (TC 2.A.1.1) family.</text>
</comment>
<dbReference type="PANTHER" id="PTHR48020">
    <property type="entry name" value="PROTON MYO-INOSITOL COTRANSPORTER"/>
    <property type="match status" value="1"/>
</dbReference>
<dbReference type="GO" id="GO:0016020">
    <property type="term" value="C:membrane"/>
    <property type="evidence" value="ECO:0007669"/>
    <property type="project" value="UniProtKB-SubCell"/>
</dbReference>
<evidence type="ECO:0000256" key="3">
    <source>
        <dbReference type="ARBA" id="ARBA00022448"/>
    </source>
</evidence>
<dbReference type="Proteomes" id="UP000478008">
    <property type="component" value="Unassembled WGS sequence"/>
</dbReference>
<evidence type="ECO:0000256" key="4">
    <source>
        <dbReference type="ARBA" id="ARBA00022692"/>
    </source>
</evidence>
<accession>A0A7D9GYX5</accession>
<feature type="transmembrane region" description="Helical" evidence="10">
    <location>
        <begin position="519"/>
        <end position="537"/>
    </location>
</feature>
<keyword evidence="6 10" id="KW-0472">Membrane</keyword>
<feature type="region of interest" description="Disordered" evidence="9">
    <location>
        <begin position="1"/>
        <end position="82"/>
    </location>
</feature>
<evidence type="ECO:0000256" key="8">
    <source>
        <dbReference type="RuleBase" id="RU003346"/>
    </source>
</evidence>
<dbReference type="Pfam" id="PF00083">
    <property type="entry name" value="Sugar_tr"/>
    <property type="match status" value="1"/>
</dbReference>
<comment type="catalytic activity">
    <reaction evidence="7">
        <text>myo-inositol(out) + H(+)(out) = myo-inositol(in) + H(+)(in)</text>
        <dbReference type="Rhea" id="RHEA:60364"/>
        <dbReference type="ChEBI" id="CHEBI:15378"/>
        <dbReference type="ChEBI" id="CHEBI:17268"/>
    </reaction>
</comment>
<dbReference type="SUPFAM" id="SSF103473">
    <property type="entry name" value="MFS general substrate transporter"/>
    <property type="match status" value="1"/>
</dbReference>
<dbReference type="PANTHER" id="PTHR48020:SF12">
    <property type="entry name" value="PROTON MYO-INOSITOL COTRANSPORTER"/>
    <property type="match status" value="1"/>
</dbReference>
<sequence>MSLFKLFGKKHDSDRQHDAKLSHSAEGSTTVKDLAKSKIAPSGEYFENLDDNSRKSTGQYENKGTRFQKIQPVDDEDTDDDEVQEDKVSGLIILLTLTASISGFMFGYDTGYISSALVSIGGDLGKTLSYGEEEYITAATSLGALIASILSGVLGDYFGRRPILMLSNILFVIGAIVQCAAHSVWMMISGRLVMGFGVGIGSLLAPVFISELAPRKYRGRLVIINCFGTTGGQLVAYAIGAGLSRIKNGWRAAVGISMFPPLLQFLAFLFFLPDTPRFLVMKGRISQAHGILMKIYPDATEEQVNSSIKELQELNRALPGGNVLQRLWYGAKLLHTSGPAFRALFITCGMQALQQFTGFNSLMYFSATIFKAVGFKDSTAVSIIVAATNFIFTVVAFFIIDKVGRRRLMLASLYGMLAFLVLNSVAFHFLDITFHGSDAIVNSSDSHTWGIVIIIAMIGYVASYAVGCGNVPWQQGEMFPQAVRALGSSYATATNWTGSLVISATFLTMLQNISPTGTFALFAGLTLLSIIFILLFFPELSGMSLEESQKVLTGGFHIRESMKIAKMRKKYGNKVPLSVMEKPESGVEDMA</sequence>
<feature type="transmembrane region" description="Helical" evidence="10">
    <location>
        <begin position="450"/>
        <end position="473"/>
    </location>
</feature>
<evidence type="ECO:0000313" key="12">
    <source>
        <dbReference type="EMBL" id="KAF6010036.1"/>
    </source>
</evidence>
<feature type="transmembrane region" description="Helical" evidence="10">
    <location>
        <begin position="192"/>
        <end position="209"/>
    </location>
</feature>
<dbReference type="InterPro" id="IPR020846">
    <property type="entry name" value="MFS_dom"/>
</dbReference>
<feature type="transmembrane region" description="Helical" evidence="10">
    <location>
        <begin position="356"/>
        <end position="374"/>
    </location>
</feature>
<evidence type="ECO:0000256" key="6">
    <source>
        <dbReference type="ARBA" id="ARBA00023136"/>
    </source>
</evidence>
<dbReference type="PROSITE" id="PS00216">
    <property type="entry name" value="SUGAR_TRANSPORT_1"/>
    <property type="match status" value="1"/>
</dbReference>
<dbReference type="EMBL" id="JABCYN010000030">
    <property type="protein sequence ID" value="KAF6010036.1"/>
    <property type="molecule type" value="Genomic_DNA"/>
</dbReference>
<dbReference type="PROSITE" id="PS50850">
    <property type="entry name" value="MFS"/>
    <property type="match status" value="1"/>
</dbReference>
<dbReference type="InterPro" id="IPR005829">
    <property type="entry name" value="Sugar_transporter_CS"/>
</dbReference>
<feature type="transmembrane region" description="Helical" evidence="10">
    <location>
        <begin position="221"/>
        <end position="240"/>
    </location>
</feature>
<dbReference type="PROSITE" id="PS00217">
    <property type="entry name" value="SUGAR_TRANSPORT_2"/>
    <property type="match status" value="1"/>
</dbReference>
<dbReference type="Gene3D" id="1.20.1250.20">
    <property type="entry name" value="MFS general substrate transporter like domains"/>
    <property type="match status" value="1"/>
</dbReference>